<dbReference type="InterPro" id="IPR036291">
    <property type="entry name" value="NAD(P)-bd_dom_sf"/>
</dbReference>
<dbReference type="InterPro" id="IPR008030">
    <property type="entry name" value="NmrA-like"/>
</dbReference>
<organism evidence="4 5">
    <name type="scientific">Xanthoceras sorbifolium</name>
    <dbReference type="NCBI Taxonomy" id="99658"/>
    <lineage>
        <taxon>Eukaryota</taxon>
        <taxon>Viridiplantae</taxon>
        <taxon>Streptophyta</taxon>
        <taxon>Embryophyta</taxon>
        <taxon>Tracheophyta</taxon>
        <taxon>Spermatophyta</taxon>
        <taxon>Magnoliopsida</taxon>
        <taxon>eudicotyledons</taxon>
        <taxon>Gunneridae</taxon>
        <taxon>Pentapetalae</taxon>
        <taxon>rosids</taxon>
        <taxon>malvids</taxon>
        <taxon>Sapindales</taxon>
        <taxon>Sapindaceae</taxon>
        <taxon>Xanthoceroideae</taxon>
        <taxon>Xanthoceras</taxon>
    </lineage>
</organism>
<dbReference type="Proteomes" id="UP000827721">
    <property type="component" value="Unassembled WGS sequence"/>
</dbReference>
<dbReference type="SUPFAM" id="SSF51735">
    <property type="entry name" value="NAD(P)-binding Rossmann-fold domains"/>
    <property type="match status" value="1"/>
</dbReference>
<dbReference type="InterPro" id="IPR045312">
    <property type="entry name" value="PCBER-like"/>
</dbReference>
<dbReference type="Pfam" id="PF05368">
    <property type="entry name" value="NmrA"/>
    <property type="match status" value="1"/>
</dbReference>
<comment type="caution">
    <text evidence="4">The sequence shown here is derived from an EMBL/GenBank/DDBJ whole genome shotgun (WGS) entry which is preliminary data.</text>
</comment>
<dbReference type="PANTHER" id="PTHR43349">
    <property type="entry name" value="PINORESINOL REDUCTASE-RELATED"/>
    <property type="match status" value="1"/>
</dbReference>
<evidence type="ECO:0000256" key="2">
    <source>
        <dbReference type="ARBA" id="ARBA00023002"/>
    </source>
</evidence>
<feature type="domain" description="NmrA-like" evidence="3">
    <location>
        <begin position="3"/>
        <end position="303"/>
    </location>
</feature>
<protein>
    <recommendedName>
        <fullName evidence="3">NmrA-like domain-containing protein</fullName>
    </recommendedName>
</protein>
<dbReference type="PANTHER" id="PTHR43349:SF93">
    <property type="entry name" value="ISOFLAVONE REDUCTASE HOMOLOG P3-RELATED"/>
    <property type="match status" value="1"/>
</dbReference>
<keyword evidence="5" id="KW-1185">Reference proteome</keyword>
<dbReference type="CDD" id="cd05259">
    <property type="entry name" value="PCBER_SDR_a"/>
    <property type="match status" value="1"/>
</dbReference>
<evidence type="ECO:0000313" key="5">
    <source>
        <dbReference type="Proteomes" id="UP000827721"/>
    </source>
</evidence>
<dbReference type="Gene3D" id="3.90.25.10">
    <property type="entry name" value="UDP-galactose 4-epimerase, domain 1"/>
    <property type="match status" value="1"/>
</dbReference>
<name>A0ABQ8HKB7_9ROSI</name>
<evidence type="ECO:0000259" key="3">
    <source>
        <dbReference type="Pfam" id="PF05368"/>
    </source>
</evidence>
<reference evidence="4 5" key="1">
    <citation type="submission" date="2021-02" db="EMBL/GenBank/DDBJ databases">
        <title>Plant Genome Project.</title>
        <authorList>
            <person name="Zhang R.-G."/>
        </authorList>
    </citation>
    <scope>NUCLEOTIDE SEQUENCE [LARGE SCALE GENOMIC DNA]</scope>
    <source>
        <tissue evidence="4">Leaves</tissue>
    </source>
</reference>
<proteinExistence type="predicted"/>
<gene>
    <name evidence="4" type="ORF">JRO89_XS09G0029900</name>
</gene>
<dbReference type="Gene3D" id="3.40.50.720">
    <property type="entry name" value="NAD(P)-binding Rossmann-like Domain"/>
    <property type="match status" value="1"/>
</dbReference>
<keyword evidence="2" id="KW-0560">Oxidoreductase</keyword>
<evidence type="ECO:0000256" key="1">
    <source>
        <dbReference type="ARBA" id="ARBA00022857"/>
    </source>
</evidence>
<evidence type="ECO:0000313" key="4">
    <source>
        <dbReference type="EMBL" id="KAH7564797.1"/>
    </source>
</evidence>
<dbReference type="InterPro" id="IPR050608">
    <property type="entry name" value="NmrA-type/Isoflavone_red_sf"/>
</dbReference>
<keyword evidence="1" id="KW-0521">NADP</keyword>
<accession>A0ABQ8HKB7</accession>
<sequence length="307" mass="34085">MGEKSKILVIGGTGNMGRFIVEASVKAGHPTFVLVRESNFTDPVKGKLVENFKNLGVTLLSGDIQDYENLLKAIKLVDVVISAVGRSDNQYNIIAAMKEAGNIKRFVPSEFGMNVDAGHPIEPAKSGYALKAKIRRAIEAAGIPYTYISCNCSFGFFLSTLAQPGATDLPREKIMMFGDGQHQGIFNKEEDIATYTIRAVVDPRAMNKTLYLRPPNNFYSFNELVSLWEKKIGKTLEKIYATEDQIIQMIEDASSMEDKVMLVVNYSIFMKGEQTHFDIDPSSGVDSSVLYPDVDYATVDKFLDQFV</sequence>
<dbReference type="EMBL" id="JAFEMO010000009">
    <property type="protein sequence ID" value="KAH7564797.1"/>
    <property type="molecule type" value="Genomic_DNA"/>
</dbReference>